<feature type="transmembrane region" description="Helical" evidence="1">
    <location>
        <begin position="25"/>
        <end position="42"/>
    </location>
</feature>
<reference evidence="2" key="1">
    <citation type="submission" date="2019-08" db="EMBL/GenBank/DDBJ databases">
        <authorList>
            <person name="Kucharzyk K."/>
            <person name="Murdoch R.W."/>
            <person name="Higgins S."/>
            <person name="Loffler F."/>
        </authorList>
    </citation>
    <scope>NUCLEOTIDE SEQUENCE</scope>
</reference>
<dbReference type="AlphaFoldDB" id="A0A645CGX2"/>
<keyword evidence="1" id="KW-0812">Transmembrane</keyword>
<protein>
    <submittedName>
        <fullName evidence="2">Uncharacterized protein</fullName>
    </submittedName>
</protein>
<proteinExistence type="predicted"/>
<dbReference type="EMBL" id="VSSQ01027122">
    <property type="protein sequence ID" value="MPM76191.1"/>
    <property type="molecule type" value="Genomic_DNA"/>
</dbReference>
<sequence>MNKTSFLSSAFEVLGTKANKKEIKIIIDNFIFPFFILIHLYVKIS</sequence>
<keyword evidence="1" id="KW-1133">Transmembrane helix</keyword>
<organism evidence="2">
    <name type="scientific">bioreactor metagenome</name>
    <dbReference type="NCBI Taxonomy" id="1076179"/>
    <lineage>
        <taxon>unclassified sequences</taxon>
        <taxon>metagenomes</taxon>
        <taxon>ecological metagenomes</taxon>
    </lineage>
</organism>
<evidence type="ECO:0000313" key="2">
    <source>
        <dbReference type="EMBL" id="MPM76191.1"/>
    </source>
</evidence>
<comment type="caution">
    <text evidence="2">The sequence shown here is derived from an EMBL/GenBank/DDBJ whole genome shotgun (WGS) entry which is preliminary data.</text>
</comment>
<name>A0A645CGX2_9ZZZZ</name>
<evidence type="ECO:0000256" key="1">
    <source>
        <dbReference type="SAM" id="Phobius"/>
    </source>
</evidence>
<keyword evidence="1" id="KW-0472">Membrane</keyword>
<gene>
    <name evidence="2" type="ORF">SDC9_123188</name>
</gene>
<accession>A0A645CGX2</accession>